<dbReference type="EMBL" id="JAHRHJ020000007">
    <property type="protein sequence ID" value="KAH9307649.1"/>
    <property type="molecule type" value="Genomic_DNA"/>
</dbReference>
<sequence>MNEVVENTHNSQLQAEVNKIASASKNSSPTKEEVIGLLKAVKDEIDVDYLINSINILLQSRTSNQAAPKELKGEGTISQTINHEGIQWNTFIKSGRTFLTFMKAHLEKINLKADIHSSETRKVVVNILNQVGKIHWVVGGLSVIAYLLKKVEKVSYNQSRCLQLLKYMIDFFSHIKKLNHEIPEEEEKLGKALHIIIEGSIICAAQIQSGIFFSFMKTSLNSETLRGIQSRINQLYPDLILTTITAIKHHQPVVLPLSKPIYPDYAVGINEGEQEIMELLSLATTEESSRAVVIYGLGGIGKSTLATAILAKLNIEDFNYVRVGLHEDPSRDDLKCIQQVILKDGFPNFESGSKILLRDLEEGRDRLTQAFKCDSNKALFLFIDNALRAEDLKELMPTDLRCLPRRSRILVTTRNLGETDIFEESFLPRYPYLVKILSREPAMKILSKDPSNLQNIKAKDVNRILGICNGIPLVLKVVGAHLAKMGYDTEKCTQIFESLENGEEIKEENLTTRLINFVYDHLETPTKEAFLDICCFFNNWSRRHVEYILGAEQVKLLQEAALVTTYLPDHTKNTGRISADEEKLIVHDVVRVKGVSMSKSTRIIDVQSLIEAAEDEKKLMKIKGVWLAHDKTEYIVEERHLNAMRNSLRVLSLGDCMKFSGQIHLKFKELRYLRICGDIAFLHMNLQALQKLAAHEAPISQQNFHLLDK</sequence>
<dbReference type="PRINTS" id="PR00364">
    <property type="entry name" value="DISEASERSIST"/>
</dbReference>
<dbReference type="InterPro" id="IPR002182">
    <property type="entry name" value="NB-ARC"/>
</dbReference>
<gene>
    <name evidence="2" type="ORF">KI387_035560</name>
</gene>
<evidence type="ECO:0000313" key="3">
    <source>
        <dbReference type="Proteomes" id="UP000824469"/>
    </source>
</evidence>
<dbReference type="Gene3D" id="3.40.50.300">
    <property type="entry name" value="P-loop containing nucleotide triphosphate hydrolases"/>
    <property type="match status" value="1"/>
</dbReference>
<dbReference type="Gene3D" id="1.10.8.430">
    <property type="entry name" value="Helical domain of apoptotic protease-activating factors"/>
    <property type="match status" value="1"/>
</dbReference>
<dbReference type="SMART" id="SM00382">
    <property type="entry name" value="AAA"/>
    <property type="match status" value="1"/>
</dbReference>
<dbReference type="InterPro" id="IPR027417">
    <property type="entry name" value="P-loop_NTPase"/>
</dbReference>
<dbReference type="SUPFAM" id="SSF52540">
    <property type="entry name" value="P-loop containing nucleoside triphosphate hydrolases"/>
    <property type="match status" value="1"/>
</dbReference>
<comment type="caution">
    <text evidence="2">The sequence shown here is derived from an EMBL/GenBank/DDBJ whole genome shotgun (WGS) entry which is preliminary data.</text>
</comment>
<dbReference type="InterPro" id="IPR042197">
    <property type="entry name" value="Apaf_helical"/>
</dbReference>
<feature type="non-terminal residue" evidence="2">
    <location>
        <position position="1"/>
    </location>
</feature>
<dbReference type="InterPro" id="IPR044974">
    <property type="entry name" value="Disease_R_plants"/>
</dbReference>
<keyword evidence="3" id="KW-1185">Reference proteome</keyword>
<dbReference type="GO" id="GO:0043531">
    <property type="term" value="F:ADP binding"/>
    <property type="evidence" value="ECO:0007669"/>
    <property type="project" value="InterPro"/>
</dbReference>
<name>A0AA38FPJ7_TAXCH</name>
<protein>
    <recommendedName>
        <fullName evidence="1">AAA+ ATPase domain-containing protein</fullName>
    </recommendedName>
</protein>
<organism evidence="2 3">
    <name type="scientific">Taxus chinensis</name>
    <name type="common">Chinese yew</name>
    <name type="synonym">Taxus wallichiana var. chinensis</name>
    <dbReference type="NCBI Taxonomy" id="29808"/>
    <lineage>
        <taxon>Eukaryota</taxon>
        <taxon>Viridiplantae</taxon>
        <taxon>Streptophyta</taxon>
        <taxon>Embryophyta</taxon>
        <taxon>Tracheophyta</taxon>
        <taxon>Spermatophyta</taxon>
        <taxon>Pinopsida</taxon>
        <taxon>Pinidae</taxon>
        <taxon>Conifers II</taxon>
        <taxon>Cupressales</taxon>
        <taxon>Taxaceae</taxon>
        <taxon>Taxus</taxon>
    </lineage>
</organism>
<feature type="domain" description="AAA+ ATPase" evidence="1">
    <location>
        <begin position="288"/>
        <end position="440"/>
    </location>
</feature>
<dbReference type="PANTHER" id="PTHR11017">
    <property type="entry name" value="LEUCINE-RICH REPEAT-CONTAINING PROTEIN"/>
    <property type="match status" value="1"/>
</dbReference>
<dbReference type="Proteomes" id="UP000824469">
    <property type="component" value="Unassembled WGS sequence"/>
</dbReference>
<accession>A0AA38FPJ7</accession>
<dbReference type="GO" id="GO:0006952">
    <property type="term" value="P:defense response"/>
    <property type="evidence" value="ECO:0007669"/>
    <property type="project" value="InterPro"/>
</dbReference>
<dbReference type="AlphaFoldDB" id="A0AA38FPJ7"/>
<reference evidence="2 3" key="1">
    <citation type="journal article" date="2021" name="Nat. Plants">
        <title>The Taxus genome provides insights into paclitaxel biosynthesis.</title>
        <authorList>
            <person name="Xiong X."/>
            <person name="Gou J."/>
            <person name="Liao Q."/>
            <person name="Li Y."/>
            <person name="Zhou Q."/>
            <person name="Bi G."/>
            <person name="Li C."/>
            <person name="Du R."/>
            <person name="Wang X."/>
            <person name="Sun T."/>
            <person name="Guo L."/>
            <person name="Liang H."/>
            <person name="Lu P."/>
            <person name="Wu Y."/>
            <person name="Zhang Z."/>
            <person name="Ro D.K."/>
            <person name="Shang Y."/>
            <person name="Huang S."/>
            <person name="Yan J."/>
        </authorList>
    </citation>
    <scope>NUCLEOTIDE SEQUENCE [LARGE SCALE GENOMIC DNA]</scope>
    <source>
        <strain evidence="2">Ta-2019</strain>
    </source>
</reference>
<evidence type="ECO:0000313" key="2">
    <source>
        <dbReference type="EMBL" id="KAH9307649.1"/>
    </source>
</evidence>
<dbReference type="Pfam" id="PF00931">
    <property type="entry name" value="NB-ARC"/>
    <property type="match status" value="1"/>
</dbReference>
<dbReference type="InterPro" id="IPR003593">
    <property type="entry name" value="AAA+_ATPase"/>
</dbReference>
<proteinExistence type="predicted"/>
<evidence type="ECO:0000259" key="1">
    <source>
        <dbReference type="SMART" id="SM00382"/>
    </source>
</evidence>